<dbReference type="OrthoDB" id="9796690at2"/>
<keyword evidence="2" id="KW-1277">Toxin-antitoxin system</keyword>
<dbReference type="InterPro" id="IPR029060">
    <property type="entry name" value="PIN-like_dom_sf"/>
</dbReference>
<protein>
    <recommendedName>
        <fullName evidence="8">PIN domain-containing protein</fullName>
    </recommendedName>
</protein>
<dbReference type="Gene3D" id="3.40.50.1010">
    <property type="entry name" value="5'-nuclease"/>
    <property type="match status" value="1"/>
</dbReference>
<dbReference type="Proteomes" id="UP000181790">
    <property type="component" value="Unassembled WGS sequence"/>
</dbReference>
<dbReference type="SUPFAM" id="SSF88723">
    <property type="entry name" value="PIN domain-like"/>
    <property type="match status" value="1"/>
</dbReference>
<keyword evidence="3" id="KW-0540">Nuclease</keyword>
<dbReference type="PANTHER" id="PTHR33653:SF1">
    <property type="entry name" value="RIBONUCLEASE VAPC2"/>
    <property type="match status" value="1"/>
</dbReference>
<reference evidence="9 10" key="1">
    <citation type="submission" date="2016-10" db="EMBL/GenBank/DDBJ databases">
        <title>Arsenicibacter rosenii gen. nov., sp. nov., an efficient arsenic-methylating bacterium isolated from an arsenic-contaminated paddy soil.</title>
        <authorList>
            <person name="Huang K."/>
        </authorList>
    </citation>
    <scope>NUCLEOTIDE SEQUENCE [LARGE SCALE GENOMIC DNA]</scope>
    <source>
        <strain evidence="9 10">SM-1</strain>
    </source>
</reference>
<evidence type="ECO:0000256" key="2">
    <source>
        <dbReference type="ARBA" id="ARBA00022649"/>
    </source>
</evidence>
<keyword evidence="6" id="KW-0460">Magnesium</keyword>
<comment type="cofactor">
    <cofactor evidence="1">
        <name>Mg(2+)</name>
        <dbReference type="ChEBI" id="CHEBI:18420"/>
    </cofactor>
</comment>
<evidence type="ECO:0000256" key="4">
    <source>
        <dbReference type="ARBA" id="ARBA00022723"/>
    </source>
</evidence>
<keyword evidence="5" id="KW-0378">Hydrolase</keyword>
<evidence type="ECO:0000256" key="5">
    <source>
        <dbReference type="ARBA" id="ARBA00022801"/>
    </source>
</evidence>
<evidence type="ECO:0000259" key="8">
    <source>
        <dbReference type="Pfam" id="PF01850"/>
    </source>
</evidence>
<gene>
    <name evidence="9" type="ORF">BLX24_04305</name>
</gene>
<name>A0A1S2VQK4_9BACT</name>
<dbReference type="GO" id="GO:0004518">
    <property type="term" value="F:nuclease activity"/>
    <property type="evidence" value="ECO:0007669"/>
    <property type="project" value="UniProtKB-KW"/>
</dbReference>
<evidence type="ECO:0000313" key="9">
    <source>
        <dbReference type="EMBL" id="OIN60078.1"/>
    </source>
</evidence>
<feature type="domain" description="PIN" evidence="8">
    <location>
        <begin position="20"/>
        <end position="97"/>
    </location>
</feature>
<evidence type="ECO:0000256" key="7">
    <source>
        <dbReference type="ARBA" id="ARBA00038093"/>
    </source>
</evidence>
<dbReference type="PANTHER" id="PTHR33653">
    <property type="entry name" value="RIBONUCLEASE VAPC2"/>
    <property type="match status" value="1"/>
</dbReference>
<evidence type="ECO:0000313" key="10">
    <source>
        <dbReference type="Proteomes" id="UP000181790"/>
    </source>
</evidence>
<evidence type="ECO:0000256" key="1">
    <source>
        <dbReference type="ARBA" id="ARBA00001946"/>
    </source>
</evidence>
<keyword evidence="10" id="KW-1185">Reference proteome</keyword>
<dbReference type="RefSeq" id="WP_071501873.1">
    <property type="nucleotide sequence ID" value="NZ_MORL01000002.1"/>
</dbReference>
<organism evidence="9 10">
    <name type="scientific">Arsenicibacter rosenii</name>
    <dbReference type="NCBI Taxonomy" id="1750698"/>
    <lineage>
        <taxon>Bacteria</taxon>
        <taxon>Pseudomonadati</taxon>
        <taxon>Bacteroidota</taxon>
        <taxon>Cytophagia</taxon>
        <taxon>Cytophagales</taxon>
        <taxon>Spirosomataceae</taxon>
        <taxon>Arsenicibacter</taxon>
    </lineage>
</organism>
<dbReference type="AlphaFoldDB" id="A0A1S2VQK4"/>
<sequence length="100" mass="11516">MFILAGRYQFAILAITVFELTKGEGLSAERQFWQAFFSQIQRLSFDKEAAEIAAQDLLLLRKEGKELGNKFNDLFIAATAKRHNLRLATDNLKDFSRYLI</sequence>
<dbReference type="EMBL" id="MORL01000002">
    <property type="protein sequence ID" value="OIN60078.1"/>
    <property type="molecule type" value="Genomic_DNA"/>
</dbReference>
<dbReference type="Pfam" id="PF01850">
    <property type="entry name" value="PIN"/>
    <property type="match status" value="1"/>
</dbReference>
<proteinExistence type="inferred from homology"/>
<comment type="similarity">
    <text evidence="7">Belongs to the PINc/VapC protein family.</text>
</comment>
<dbReference type="InterPro" id="IPR050556">
    <property type="entry name" value="Type_II_TA_system_RNase"/>
</dbReference>
<evidence type="ECO:0000256" key="6">
    <source>
        <dbReference type="ARBA" id="ARBA00022842"/>
    </source>
</evidence>
<dbReference type="InterPro" id="IPR002716">
    <property type="entry name" value="PIN_dom"/>
</dbReference>
<dbReference type="GO" id="GO:0046872">
    <property type="term" value="F:metal ion binding"/>
    <property type="evidence" value="ECO:0007669"/>
    <property type="project" value="UniProtKB-KW"/>
</dbReference>
<dbReference type="CDD" id="cd09881">
    <property type="entry name" value="PIN_VapC4-5_FitB-like"/>
    <property type="match status" value="1"/>
</dbReference>
<comment type="caution">
    <text evidence="9">The sequence shown here is derived from an EMBL/GenBank/DDBJ whole genome shotgun (WGS) entry which is preliminary data.</text>
</comment>
<accession>A0A1S2VQK4</accession>
<keyword evidence="4" id="KW-0479">Metal-binding</keyword>
<evidence type="ECO:0000256" key="3">
    <source>
        <dbReference type="ARBA" id="ARBA00022722"/>
    </source>
</evidence>
<dbReference type="GO" id="GO:0016787">
    <property type="term" value="F:hydrolase activity"/>
    <property type="evidence" value="ECO:0007669"/>
    <property type="project" value="UniProtKB-KW"/>
</dbReference>